<dbReference type="EMBL" id="JASBNA010000005">
    <property type="protein sequence ID" value="KAK7691627.1"/>
    <property type="molecule type" value="Genomic_DNA"/>
</dbReference>
<proteinExistence type="predicted"/>
<comment type="caution">
    <text evidence="2">The sequence shown here is derived from an EMBL/GenBank/DDBJ whole genome shotgun (WGS) entry which is preliminary data.</text>
</comment>
<sequence>MRSFSVISIVAFAMLALPCLGAPIPSSSTSDSAIERRYSLSPNDIGSLRGIHFGIPITGGISGGPVNHQLNTRSDDVHVTPGSNSGLVDDLEPRRGNIWDMGPGGVSTLRFGNMGTIPSGLSIPGRNW</sequence>
<name>A0AAW0GG82_9APHY</name>
<organism evidence="2 3">
    <name type="scientific">Cerrena zonata</name>
    <dbReference type="NCBI Taxonomy" id="2478898"/>
    <lineage>
        <taxon>Eukaryota</taxon>
        <taxon>Fungi</taxon>
        <taxon>Dikarya</taxon>
        <taxon>Basidiomycota</taxon>
        <taxon>Agaricomycotina</taxon>
        <taxon>Agaricomycetes</taxon>
        <taxon>Polyporales</taxon>
        <taxon>Cerrenaceae</taxon>
        <taxon>Cerrena</taxon>
    </lineage>
</organism>
<keyword evidence="1" id="KW-0732">Signal</keyword>
<gene>
    <name evidence="2" type="ORF">QCA50_005026</name>
</gene>
<protein>
    <submittedName>
        <fullName evidence="2">Uncharacterized protein</fullName>
    </submittedName>
</protein>
<accession>A0AAW0GG82</accession>
<evidence type="ECO:0000313" key="2">
    <source>
        <dbReference type="EMBL" id="KAK7691627.1"/>
    </source>
</evidence>
<keyword evidence="3" id="KW-1185">Reference proteome</keyword>
<feature type="chain" id="PRO_5043967905" evidence="1">
    <location>
        <begin position="22"/>
        <end position="128"/>
    </location>
</feature>
<reference evidence="2 3" key="1">
    <citation type="submission" date="2022-09" db="EMBL/GenBank/DDBJ databases">
        <authorList>
            <person name="Palmer J.M."/>
        </authorList>
    </citation>
    <scope>NUCLEOTIDE SEQUENCE [LARGE SCALE GENOMIC DNA]</scope>
    <source>
        <strain evidence="2 3">DSM 7382</strain>
    </source>
</reference>
<feature type="signal peptide" evidence="1">
    <location>
        <begin position="1"/>
        <end position="21"/>
    </location>
</feature>
<dbReference type="AlphaFoldDB" id="A0AAW0GG82"/>
<dbReference type="Proteomes" id="UP001385951">
    <property type="component" value="Unassembled WGS sequence"/>
</dbReference>
<evidence type="ECO:0000256" key="1">
    <source>
        <dbReference type="SAM" id="SignalP"/>
    </source>
</evidence>
<evidence type="ECO:0000313" key="3">
    <source>
        <dbReference type="Proteomes" id="UP001385951"/>
    </source>
</evidence>